<comment type="caution">
    <text evidence="3">The sequence shown here is derived from an EMBL/GenBank/DDBJ whole genome shotgun (WGS) entry which is preliminary data.</text>
</comment>
<dbReference type="SUPFAM" id="SSF48179">
    <property type="entry name" value="6-phosphogluconate dehydrogenase C-terminal domain-like"/>
    <property type="match status" value="1"/>
</dbReference>
<dbReference type="InterPro" id="IPR014710">
    <property type="entry name" value="RmlC-like_jellyroll"/>
</dbReference>
<feature type="domain" description="3-hydroxyisobutyrate dehydrogenase-like NAD-binding" evidence="2">
    <location>
        <begin position="195"/>
        <end position="315"/>
    </location>
</feature>
<dbReference type="Pfam" id="PF14833">
    <property type="entry name" value="NAD_binding_11"/>
    <property type="match status" value="1"/>
</dbReference>
<proteinExistence type="predicted"/>
<evidence type="ECO:0000259" key="1">
    <source>
        <dbReference type="Pfam" id="PF03446"/>
    </source>
</evidence>
<evidence type="ECO:0000313" key="3">
    <source>
        <dbReference type="EMBL" id="KAL3798228.1"/>
    </source>
</evidence>
<dbReference type="InterPro" id="IPR006115">
    <property type="entry name" value="6PGDH_NADP-bd"/>
</dbReference>
<dbReference type="Gene3D" id="2.60.120.10">
    <property type="entry name" value="Jelly Rolls"/>
    <property type="match status" value="1"/>
</dbReference>
<dbReference type="Proteomes" id="UP001530400">
    <property type="component" value="Unassembled WGS sequence"/>
</dbReference>
<dbReference type="Gene3D" id="1.10.1040.10">
    <property type="entry name" value="N-(1-d-carboxylethyl)-l-norvaline Dehydrogenase, domain 2"/>
    <property type="match status" value="1"/>
</dbReference>
<dbReference type="AlphaFoldDB" id="A0ABD3QD22"/>
<gene>
    <name evidence="3" type="ORF">ACHAWO_003433</name>
</gene>
<dbReference type="InterPro" id="IPR036291">
    <property type="entry name" value="NAD(P)-bd_dom_sf"/>
</dbReference>
<dbReference type="InterPro" id="IPR013328">
    <property type="entry name" value="6PGD_dom2"/>
</dbReference>
<dbReference type="InterPro" id="IPR002204">
    <property type="entry name" value="3-OH-isobutyrate_DH-rel_CS"/>
</dbReference>
<evidence type="ECO:0000313" key="4">
    <source>
        <dbReference type="Proteomes" id="UP001530400"/>
    </source>
</evidence>
<dbReference type="Pfam" id="PF03446">
    <property type="entry name" value="NAD_binding_2"/>
    <property type="match status" value="1"/>
</dbReference>
<dbReference type="PROSITE" id="PS00895">
    <property type="entry name" value="3_HYDROXYISOBUT_DH"/>
    <property type="match status" value="1"/>
</dbReference>
<dbReference type="InterPro" id="IPR008927">
    <property type="entry name" value="6-PGluconate_DH-like_C_sf"/>
</dbReference>
<protein>
    <recommendedName>
        <fullName evidence="5">3-hydroxyisobutyrate dehydrogenase</fullName>
    </recommendedName>
</protein>
<name>A0ABD3QD22_9STRA</name>
<keyword evidence="4" id="KW-1185">Reference proteome</keyword>
<evidence type="ECO:0000259" key="2">
    <source>
        <dbReference type="Pfam" id="PF14833"/>
    </source>
</evidence>
<dbReference type="EMBL" id="JALLPJ020000227">
    <property type="protein sequence ID" value="KAL3798228.1"/>
    <property type="molecule type" value="Genomic_DNA"/>
</dbReference>
<feature type="domain" description="6-phosphogluconate dehydrogenase NADP-binding" evidence="1">
    <location>
        <begin position="11"/>
        <end position="188"/>
    </location>
</feature>
<dbReference type="PANTHER" id="PTHR43060:SF17">
    <property type="entry name" value="L-THREONATE DEHYDROGENASE"/>
    <property type="match status" value="1"/>
</dbReference>
<evidence type="ECO:0008006" key="5">
    <source>
        <dbReference type="Google" id="ProtNLM"/>
    </source>
</evidence>
<dbReference type="Gene3D" id="3.40.50.720">
    <property type="entry name" value="NAD(P)-binding Rossmann-like Domain"/>
    <property type="match status" value="1"/>
</dbReference>
<sequence>MSMTSPSPLNVSIIGLGAMGSGMARSLLRSPAIASLSAFDLNLSALEYFYNEAGGKAPCKYIDIAKEAKSRLDSYIDKDTDVVVLALLNEDQCESIIFTDGPPHHSSLVTLLKPGAVIVVTSTVSPSWAISANERLQSHEKKLKFVDAPISGGAARAASGELTILPSGDEATLDEIDSIFQAMGKEIHRIQGGVGKGATVKVIHQILAGVHVVVAAEALAMAAKAGLEVQQFYDIVKGAAGNSWMFGDRGRRMMDKEKEVKSALDIMVKDLDIVCKEAKRLGMPVPLSSMALQQFMGGVGIGLGRQDDSNVVQVYEMLGGVSVSGCASAAAKEGDGVGDYWVLPDGTKETIVEVADEDRHNVVISNEYTRVLKVKFPPKDTTWAHRHAEDSLYFFLVEDGLNVINHVKGSDPKCDCMEFGEVRYGTHKTDKPLVHKITNMSEVDMFCIDAEVLKSPPVTCPMPLVAEHHELIKTRDKCRVYKLTLEPGQSVNVSYPFFYLSVVLKGSEIKISLGTEPHAVTWKKCASIGDEEWCSPAVNISIENVGETCYEQFIAEWR</sequence>
<reference evidence="3 4" key="1">
    <citation type="submission" date="2024-10" db="EMBL/GenBank/DDBJ databases">
        <title>Updated reference genomes for cyclostephanoid diatoms.</title>
        <authorList>
            <person name="Roberts W.R."/>
            <person name="Alverson A.J."/>
        </authorList>
    </citation>
    <scope>NUCLEOTIDE SEQUENCE [LARGE SCALE GENOMIC DNA]</scope>
    <source>
        <strain evidence="3 4">AJA010-31</strain>
    </source>
</reference>
<accession>A0ABD3QD22</accession>
<dbReference type="SUPFAM" id="SSF51735">
    <property type="entry name" value="NAD(P)-binding Rossmann-fold domains"/>
    <property type="match status" value="1"/>
</dbReference>
<dbReference type="PANTHER" id="PTHR43060">
    <property type="entry name" value="3-HYDROXYISOBUTYRATE DEHYDROGENASE-LIKE 1, MITOCHONDRIAL-RELATED"/>
    <property type="match status" value="1"/>
</dbReference>
<dbReference type="InterPro" id="IPR029154">
    <property type="entry name" value="HIBADH-like_NADP-bd"/>
</dbReference>
<organism evidence="3 4">
    <name type="scientific">Cyclotella atomus</name>
    <dbReference type="NCBI Taxonomy" id="382360"/>
    <lineage>
        <taxon>Eukaryota</taxon>
        <taxon>Sar</taxon>
        <taxon>Stramenopiles</taxon>
        <taxon>Ochrophyta</taxon>
        <taxon>Bacillariophyta</taxon>
        <taxon>Coscinodiscophyceae</taxon>
        <taxon>Thalassiosirophycidae</taxon>
        <taxon>Stephanodiscales</taxon>
        <taxon>Stephanodiscaceae</taxon>
        <taxon>Cyclotella</taxon>
    </lineage>
</organism>